<accession>A0A2H0V2G0</accession>
<name>A0A2H0V2G0_9BACT</name>
<evidence type="ECO:0000313" key="1">
    <source>
        <dbReference type="EMBL" id="PIR93273.1"/>
    </source>
</evidence>
<evidence type="ECO:0000313" key="2">
    <source>
        <dbReference type="Proteomes" id="UP000228626"/>
    </source>
</evidence>
<gene>
    <name evidence="1" type="ORF">COT99_01615</name>
</gene>
<reference evidence="2" key="1">
    <citation type="submission" date="2017-09" db="EMBL/GenBank/DDBJ databases">
        <title>Depth-based differentiation of microbial function through sediment-hosted aquifers and enrichment of novel symbionts in the deep terrestrial subsurface.</title>
        <authorList>
            <person name="Probst A.J."/>
            <person name="Ladd B."/>
            <person name="Jarett J.K."/>
            <person name="Geller-Mcgrath D.E."/>
            <person name="Sieber C.M.K."/>
            <person name="Emerson J.B."/>
            <person name="Anantharaman K."/>
            <person name="Thomas B.C."/>
            <person name="Malmstrom R."/>
            <person name="Stieglmeier M."/>
            <person name="Klingl A."/>
            <person name="Woyke T."/>
            <person name="Ryan C.M."/>
            <person name="Banfield J.F."/>
        </authorList>
    </citation>
    <scope>NUCLEOTIDE SEQUENCE [LARGE SCALE GENOMIC DNA]</scope>
</reference>
<protein>
    <submittedName>
        <fullName evidence="1">Uncharacterized protein</fullName>
    </submittedName>
</protein>
<proteinExistence type="predicted"/>
<sequence>MKKDIYKLRIFLFSLLGLTVLILIYKAIVPFGKIIYAFNPCGNSFIISKIKPAERVEDPRRNKILGLPLGNCAQKITGDPVYFNLETQRGFDRAKITLEYRRLKNKIIEIGVLADKERHYRLQPLENQIIDNLAWRKIEQDGVILLQREENYNSVDEFFNNPPNKEKVLTYHYDLPAEEKINNYGNLLASSKAFSAGSVRPLRGAYQFYTYIGGEDFDFNFIFTNLKTNDKDDNIKIVVYYKNSAVEQKEIKNEGEISIKLPGPPDGFYKIAISASDDVITEKIATTQRILSFINRVWLAGTPEPGLINLTTDSSEIFARTINPNSLQKILVRDKILKLDETYQQFSQVAEMPITNIRLAKDDVIIAGDGVFSFSNEAFYNPDYKKVNKNTDVDRQGIGYIITSYEPRDFEDGWQVRTVDFDLTKAYRYEGVYGFIISVPGLLVEDEINDWVEIGEIWIELEGRTLLNKILNIEY</sequence>
<comment type="caution">
    <text evidence="1">The sequence shown here is derived from an EMBL/GenBank/DDBJ whole genome shotgun (WGS) entry which is preliminary data.</text>
</comment>
<organism evidence="1 2">
    <name type="scientific">Candidatus Falkowbacteria bacterium CG10_big_fil_rev_8_21_14_0_10_43_10</name>
    <dbReference type="NCBI Taxonomy" id="1974567"/>
    <lineage>
        <taxon>Bacteria</taxon>
        <taxon>Candidatus Falkowiibacteriota</taxon>
    </lineage>
</organism>
<dbReference type="Proteomes" id="UP000228626">
    <property type="component" value="Unassembled WGS sequence"/>
</dbReference>
<dbReference type="AlphaFoldDB" id="A0A2H0V2G0"/>
<dbReference type="EMBL" id="PFAR01000020">
    <property type="protein sequence ID" value="PIR93273.1"/>
    <property type="molecule type" value="Genomic_DNA"/>
</dbReference>